<keyword evidence="8" id="KW-1185">Reference proteome</keyword>
<keyword evidence="3" id="KW-0295">Fungicide</keyword>
<dbReference type="EMBL" id="JANJYI010000005">
    <property type="protein sequence ID" value="KAK2647331.1"/>
    <property type="molecule type" value="Genomic_DNA"/>
</dbReference>
<dbReference type="InterPro" id="IPR010851">
    <property type="entry name" value="DEFL"/>
</dbReference>
<dbReference type="PANTHER" id="PTHR33830:SF34">
    <property type="entry name" value="KNOTTIN SCORPION TOXIN-LIKE DOMAIN-CONTAINING PROTEIN"/>
    <property type="match status" value="1"/>
</dbReference>
<dbReference type="GO" id="GO:0031640">
    <property type="term" value="P:killing of cells of another organism"/>
    <property type="evidence" value="ECO:0007669"/>
    <property type="project" value="UniProtKB-KW"/>
</dbReference>
<protein>
    <submittedName>
        <fullName evidence="7">Uncharacterized protein</fullName>
    </submittedName>
</protein>
<comment type="similarity">
    <text evidence="1">Belongs to the DEFL family.</text>
</comment>
<evidence type="ECO:0000256" key="1">
    <source>
        <dbReference type="ARBA" id="ARBA00006722"/>
    </source>
</evidence>
<keyword evidence="2" id="KW-0929">Antimicrobial</keyword>
<evidence type="ECO:0000313" key="7">
    <source>
        <dbReference type="EMBL" id="KAK2647331.1"/>
    </source>
</evidence>
<sequence>MRISSSMLIIIPILLLLPSALVVHGVEAARIPEHTCHKVIDSKRCDSQKCIQACSKEPNGLGECKQSICSCTYYCKNPPM</sequence>
<dbReference type="Pfam" id="PF07333">
    <property type="entry name" value="SLR1-BP"/>
    <property type="match status" value="1"/>
</dbReference>
<keyword evidence="4" id="KW-0611">Plant defense</keyword>
<proteinExistence type="inferred from homology"/>
<dbReference type="GO" id="GO:0050832">
    <property type="term" value="P:defense response to fungus"/>
    <property type="evidence" value="ECO:0007669"/>
    <property type="project" value="UniProtKB-KW"/>
</dbReference>
<reference evidence="7" key="1">
    <citation type="journal article" date="2023" name="Plant J.">
        <title>Genome sequences and population genomics provide insights into the demographic history, inbreeding, and mutation load of two 'living fossil' tree species of Dipteronia.</title>
        <authorList>
            <person name="Feng Y."/>
            <person name="Comes H.P."/>
            <person name="Chen J."/>
            <person name="Zhu S."/>
            <person name="Lu R."/>
            <person name="Zhang X."/>
            <person name="Li P."/>
            <person name="Qiu J."/>
            <person name="Olsen K.M."/>
            <person name="Qiu Y."/>
        </authorList>
    </citation>
    <scope>NUCLEOTIDE SEQUENCE</scope>
    <source>
        <strain evidence="7">KIB01</strain>
    </source>
</reference>
<evidence type="ECO:0000256" key="2">
    <source>
        <dbReference type="ARBA" id="ARBA00022529"/>
    </source>
</evidence>
<evidence type="ECO:0000256" key="3">
    <source>
        <dbReference type="ARBA" id="ARBA00022577"/>
    </source>
</evidence>
<evidence type="ECO:0000313" key="8">
    <source>
        <dbReference type="Proteomes" id="UP001280121"/>
    </source>
</evidence>
<organism evidence="7 8">
    <name type="scientific">Dipteronia dyeriana</name>
    <dbReference type="NCBI Taxonomy" id="168575"/>
    <lineage>
        <taxon>Eukaryota</taxon>
        <taxon>Viridiplantae</taxon>
        <taxon>Streptophyta</taxon>
        <taxon>Embryophyta</taxon>
        <taxon>Tracheophyta</taxon>
        <taxon>Spermatophyta</taxon>
        <taxon>Magnoliopsida</taxon>
        <taxon>eudicotyledons</taxon>
        <taxon>Gunneridae</taxon>
        <taxon>Pentapetalae</taxon>
        <taxon>rosids</taxon>
        <taxon>malvids</taxon>
        <taxon>Sapindales</taxon>
        <taxon>Sapindaceae</taxon>
        <taxon>Hippocastanoideae</taxon>
        <taxon>Acereae</taxon>
        <taxon>Dipteronia</taxon>
    </lineage>
</organism>
<keyword evidence="5" id="KW-1015">Disulfide bond</keyword>
<accession>A0AAD9U4D6</accession>
<feature type="chain" id="PRO_5041902556" evidence="6">
    <location>
        <begin position="29"/>
        <end position="80"/>
    </location>
</feature>
<dbReference type="Proteomes" id="UP001280121">
    <property type="component" value="Unassembled WGS sequence"/>
</dbReference>
<keyword evidence="6" id="KW-0732">Signal</keyword>
<feature type="signal peptide" evidence="6">
    <location>
        <begin position="1"/>
        <end position="28"/>
    </location>
</feature>
<evidence type="ECO:0000256" key="6">
    <source>
        <dbReference type="SAM" id="SignalP"/>
    </source>
</evidence>
<dbReference type="AlphaFoldDB" id="A0AAD9U4D6"/>
<evidence type="ECO:0000256" key="5">
    <source>
        <dbReference type="ARBA" id="ARBA00023157"/>
    </source>
</evidence>
<gene>
    <name evidence="7" type="ORF">Ddye_014820</name>
</gene>
<dbReference type="PANTHER" id="PTHR33830">
    <property type="entry name" value="DEFENSIN-LIKE PROTEIN 184-RELATED"/>
    <property type="match status" value="1"/>
</dbReference>
<evidence type="ECO:0000256" key="4">
    <source>
        <dbReference type="ARBA" id="ARBA00022821"/>
    </source>
</evidence>
<comment type="caution">
    <text evidence="7">The sequence shown here is derived from an EMBL/GenBank/DDBJ whole genome shotgun (WGS) entry which is preliminary data.</text>
</comment>
<name>A0AAD9U4D6_9ROSI</name>